<dbReference type="Proteomes" id="UP001630127">
    <property type="component" value="Unassembled WGS sequence"/>
</dbReference>
<feature type="compositionally biased region" description="Basic and acidic residues" evidence="1">
    <location>
        <begin position="83"/>
        <end position="96"/>
    </location>
</feature>
<keyword evidence="3" id="KW-1185">Reference proteome</keyword>
<evidence type="ECO:0000313" key="3">
    <source>
        <dbReference type="Proteomes" id="UP001630127"/>
    </source>
</evidence>
<evidence type="ECO:0000313" key="2">
    <source>
        <dbReference type="EMBL" id="KAL3497778.1"/>
    </source>
</evidence>
<reference evidence="2 3" key="1">
    <citation type="submission" date="2024-11" db="EMBL/GenBank/DDBJ databases">
        <title>A near-complete genome assembly of Cinchona calisaya.</title>
        <authorList>
            <person name="Lian D.C."/>
            <person name="Zhao X.W."/>
            <person name="Wei L."/>
        </authorList>
    </citation>
    <scope>NUCLEOTIDE SEQUENCE [LARGE SCALE GENOMIC DNA]</scope>
    <source>
        <tissue evidence="2">Nenye</tissue>
    </source>
</reference>
<proteinExistence type="predicted"/>
<gene>
    <name evidence="2" type="ORF">ACH5RR_040510</name>
</gene>
<feature type="region of interest" description="Disordered" evidence="1">
    <location>
        <begin position="83"/>
        <end position="137"/>
    </location>
</feature>
<dbReference type="Pfam" id="PF14223">
    <property type="entry name" value="Retrotran_gag_2"/>
    <property type="match status" value="1"/>
</dbReference>
<dbReference type="EMBL" id="JBJUIK010000017">
    <property type="protein sequence ID" value="KAL3497778.1"/>
    <property type="molecule type" value="Genomic_DNA"/>
</dbReference>
<organism evidence="2 3">
    <name type="scientific">Cinchona calisaya</name>
    <dbReference type="NCBI Taxonomy" id="153742"/>
    <lineage>
        <taxon>Eukaryota</taxon>
        <taxon>Viridiplantae</taxon>
        <taxon>Streptophyta</taxon>
        <taxon>Embryophyta</taxon>
        <taxon>Tracheophyta</taxon>
        <taxon>Spermatophyta</taxon>
        <taxon>Magnoliopsida</taxon>
        <taxon>eudicotyledons</taxon>
        <taxon>Gunneridae</taxon>
        <taxon>Pentapetalae</taxon>
        <taxon>asterids</taxon>
        <taxon>lamiids</taxon>
        <taxon>Gentianales</taxon>
        <taxon>Rubiaceae</taxon>
        <taxon>Cinchonoideae</taxon>
        <taxon>Cinchoneae</taxon>
        <taxon>Cinchona</taxon>
    </lineage>
</organism>
<protein>
    <recommendedName>
        <fullName evidence="4">Zinc finger, CCHC-type</fullName>
    </recommendedName>
</protein>
<dbReference type="AlphaFoldDB" id="A0ABD2XWB1"/>
<accession>A0ABD2XWB1</accession>
<comment type="caution">
    <text evidence="2">The sequence shown here is derived from an EMBL/GenBank/DDBJ whole genome shotgun (WGS) entry which is preliminary data.</text>
</comment>
<name>A0ABD2XWB1_9GENT</name>
<evidence type="ECO:0000256" key="1">
    <source>
        <dbReference type="SAM" id="MobiDB-lite"/>
    </source>
</evidence>
<sequence length="188" mass="21647">MKILLTTSHVAYVLTTKKPKEIEGETLEQTHARLKWDNDDFICMGRILNGMSEGLFDTYQDAISAKDLWERVEARYMQEDATKKEYRNQEDTKDNAQEGVHITENGKTKSHKKRSHHSSDSNKNKTANKKKKGFVGFRGEGREAAEKGWNCKYRRSNKNAISERGGISRRGWETEPYNLYKATAILLS</sequence>
<evidence type="ECO:0008006" key="4">
    <source>
        <dbReference type="Google" id="ProtNLM"/>
    </source>
</evidence>